<dbReference type="PANTHER" id="PTHR43429:SF3">
    <property type="entry name" value="NITRITE REDUCTASE [NAD(P)H]"/>
    <property type="match status" value="1"/>
</dbReference>
<keyword evidence="4" id="KW-0274">FAD</keyword>
<reference evidence="6 7" key="1">
    <citation type="submission" date="2015-12" db="EMBL/GenBank/DDBJ databases">
        <authorList>
            <person name="Shamseldin A."/>
            <person name="Moawad H."/>
            <person name="Abd El-Rahim W.M."/>
            <person name="Sadowsky M.J."/>
        </authorList>
    </citation>
    <scope>NUCLEOTIDE SEQUENCE [LARGE SCALE GENOMIC DNA]</scope>
    <source>
        <strain evidence="6 7">WF1</strain>
    </source>
</reference>
<dbReference type="SUPFAM" id="SSF51905">
    <property type="entry name" value="FAD/NAD(P)-binding domain"/>
    <property type="match status" value="1"/>
</dbReference>
<accession>A0A1V8M8P0</accession>
<protein>
    <submittedName>
        <fullName evidence="6">NAD(P)H-nitrite reductase</fullName>
    </submittedName>
</protein>
<proteinExistence type="inferred from homology"/>
<dbReference type="GO" id="GO:0016491">
    <property type="term" value="F:oxidoreductase activity"/>
    <property type="evidence" value="ECO:0007669"/>
    <property type="project" value="InterPro"/>
</dbReference>
<comment type="cofactor">
    <cofactor evidence="1">
        <name>FAD</name>
        <dbReference type="ChEBI" id="CHEBI:57692"/>
    </cofactor>
</comment>
<dbReference type="Proteomes" id="UP000191980">
    <property type="component" value="Unassembled WGS sequence"/>
</dbReference>
<dbReference type="InterPro" id="IPR036188">
    <property type="entry name" value="FAD/NAD-bd_sf"/>
</dbReference>
<dbReference type="PRINTS" id="PR00368">
    <property type="entry name" value="FADPNR"/>
</dbReference>
<evidence type="ECO:0000256" key="3">
    <source>
        <dbReference type="ARBA" id="ARBA00022630"/>
    </source>
</evidence>
<organism evidence="6 7">
    <name type="scientific">Methyloprofundus sedimenti</name>
    <dbReference type="NCBI Taxonomy" id="1420851"/>
    <lineage>
        <taxon>Bacteria</taxon>
        <taxon>Pseudomonadati</taxon>
        <taxon>Pseudomonadota</taxon>
        <taxon>Gammaproteobacteria</taxon>
        <taxon>Methylococcales</taxon>
        <taxon>Methylococcaceae</taxon>
        <taxon>Methyloprofundus</taxon>
    </lineage>
</organism>
<keyword evidence="3" id="KW-0285">Flavoprotein</keyword>
<feature type="domain" description="FAD/NAD(P)-binding" evidence="5">
    <location>
        <begin position="1"/>
        <end position="288"/>
    </location>
</feature>
<dbReference type="Gene3D" id="3.50.50.60">
    <property type="entry name" value="FAD/NAD(P)-binding domain"/>
    <property type="match status" value="2"/>
</dbReference>
<evidence type="ECO:0000313" key="7">
    <source>
        <dbReference type="Proteomes" id="UP000191980"/>
    </source>
</evidence>
<dbReference type="AlphaFoldDB" id="A0A1V8M8P0"/>
<dbReference type="Pfam" id="PF07992">
    <property type="entry name" value="Pyr_redox_2"/>
    <property type="match status" value="1"/>
</dbReference>
<keyword evidence="7" id="KW-1185">Reference proteome</keyword>
<sequence>MRIVIIGSGIAGITFAEKMHTLNPDAEIIVLTKDTDGYYSRPILSHGFSKKDIEQSIIMKTFAQLEQNGIHIISGIEVTAIDCKHRMLSISGTDDLDTLEYDKLILAQGSAAFIPPPFLAYRKQFYVFNSLADLKLLRKFRQSLREHNKSPGWAIIGGGLIGCELASDLNAAGDQVTIFHAMDRLMERQLVAEDSGNLLKHFQSCGVNILLDQAVQGFEHQGDKVSVLIKDTTENKAYDAVIVSCGFKPRTELAQDAGLETSRGIQVNNFLQTNDENIYALGDVAQLPNEKIYAFIMPIRSQALWLATYLNGDITEPWSPPVFNPKAKVHGFTAEHPYIF</sequence>
<dbReference type="PANTHER" id="PTHR43429">
    <property type="entry name" value="PYRIDINE NUCLEOTIDE-DISULFIDE OXIDOREDUCTASE DOMAIN-CONTAINING"/>
    <property type="match status" value="1"/>
</dbReference>
<dbReference type="EMBL" id="LPUF01000001">
    <property type="protein sequence ID" value="OQK17866.1"/>
    <property type="molecule type" value="Genomic_DNA"/>
</dbReference>
<evidence type="ECO:0000259" key="5">
    <source>
        <dbReference type="Pfam" id="PF07992"/>
    </source>
</evidence>
<dbReference type="STRING" id="1420851.AU255_08400"/>
<evidence type="ECO:0000256" key="4">
    <source>
        <dbReference type="ARBA" id="ARBA00022827"/>
    </source>
</evidence>
<dbReference type="InterPro" id="IPR050260">
    <property type="entry name" value="FAD-bd_OxRdtase"/>
</dbReference>
<evidence type="ECO:0000313" key="6">
    <source>
        <dbReference type="EMBL" id="OQK17866.1"/>
    </source>
</evidence>
<dbReference type="RefSeq" id="WP_080522475.1">
    <property type="nucleotide sequence ID" value="NZ_LPUF01000001.1"/>
</dbReference>
<evidence type="ECO:0000256" key="1">
    <source>
        <dbReference type="ARBA" id="ARBA00001974"/>
    </source>
</evidence>
<evidence type="ECO:0000256" key="2">
    <source>
        <dbReference type="ARBA" id="ARBA00006442"/>
    </source>
</evidence>
<dbReference type="InterPro" id="IPR023753">
    <property type="entry name" value="FAD/NAD-binding_dom"/>
</dbReference>
<gene>
    <name evidence="6" type="ORF">AU255_08400</name>
</gene>
<dbReference type="OrthoDB" id="9808980at2"/>
<comment type="similarity">
    <text evidence="2">Belongs to the FAD-dependent oxidoreductase family.</text>
</comment>
<dbReference type="PRINTS" id="PR00411">
    <property type="entry name" value="PNDRDTASEI"/>
</dbReference>
<comment type="caution">
    <text evidence="6">The sequence shown here is derived from an EMBL/GenBank/DDBJ whole genome shotgun (WGS) entry which is preliminary data.</text>
</comment>
<name>A0A1V8M8P0_9GAMM</name>